<dbReference type="AlphaFoldDB" id="A0A6J4U101"/>
<name>A0A6J4U101_9BACT</name>
<reference evidence="2" key="1">
    <citation type="submission" date="2020-02" db="EMBL/GenBank/DDBJ databases">
        <authorList>
            <person name="Meier V. D."/>
        </authorList>
    </citation>
    <scope>NUCLEOTIDE SEQUENCE</scope>
    <source>
        <strain evidence="2">AVDCRST_MAG59</strain>
    </source>
</reference>
<organism evidence="2">
    <name type="scientific">uncultured Thermomicrobiales bacterium</name>
    <dbReference type="NCBI Taxonomy" id="1645740"/>
    <lineage>
        <taxon>Bacteria</taxon>
        <taxon>Pseudomonadati</taxon>
        <taxon>Thermomicrobiota</taxon>
        <taxon>Thermomicrobia</taxon>
        <taxon>Thermomicrobiales</taxon>
        <taxon>environmental samples</taxon>
    </lineage>
</organism>
<feature type="compositionally biased region" description="Basic and acidic residues" evidence="1">
    <location>
        <begin position="42"/>
        <end position="62"/>
    </location>
</feature>
<feature type="region of interest" description="Disordered" evidence="1">
    <location>
        <begin position="1"/>
        <end position="25"/>
    </location>
</feature>
<proteinExistence type="predicted"/>
<feature type="compositionally biased region" description="Pro residues" evidence="1">
    <location>
        <begin position="150"/>
        <end position="163"/>
    </location>
</feature>
<gene>
    <name evidence="2" type="ORF">AVDCRST_MAG59-209</name>
</gene>
<feature type="compositionally biased region" description="Low complexity" evidence="1">
    <location>
        <begin position="214"/>
        <end position="236"/>
    </location>
</feature>
<accession>A0A6J4U101</accession>
<feature type="non-terminal residue" evidence="2">
    <location>
        <position position="1"/>
    </location>
</feature>
<evidence type="ECO:0000313" key="2">
    <source>
        <dbReference type="EMBL" id="CAA9535570.1"/>
    </source>
</evidence>
<evidence type="ECO:0000256" key="1">
    <source>
        <dbReference type="SAM" id="MobiDB-lite"/>
    </source>
</evidence>
<feature type="compositionally biased region" description="Basic and acidic residues" evidence="1">
    <location>
        <begin position="1"/>
        <end position="16"/>
    </location>
</feature>
<feature type="region of interest" description="Disordered" evidence="1">
    <location>
        <begin position="37"/>
        <end position="250"/>
    </location>
</feature>
<dbReference type="EMBL" id="CADCWF010000011">
    <property type="protein sequence ID" value="CAA9535570.1"/>
    <property type="molecule type" value="Genomic_DNA"/>
</dbReference>
<sequence length="342" mass="36667">GGRGDRPLLAEGRPDRLGPLARGAGPVARLAAGGLARLPRRGRADGRERLLQPDRAGGDSRAHHGRAATGRKLGCLVNRTAGPDRRRRGRRRAGRRPRDRGRLRSQRRDLRGVGRPAGAAPDLPPRRAGGRQRQAGHPGLPRRRAGGPRLCPPRPPRLAPPGGPVARLPRCRGDGGDAGRPGGAAPGARPIRLRLADRRDRRRGARRPADPEPARQGLPGRPLVVRPLRGPGLGRRAAGDGGLVPRRARHPLRLRVEHRDRHGRLQRDGAGGHPRPGAWARLHAPRCELERVAPALSGTRRPGRRGVRHPGALLGRRGGPGAGWGAWAAVARGPRLPFNRGL</sequence>
<protein>
    <submittedName>
        <fullName evidence="2">Uncharacterized protein</fullName>
    </submittedName>
</protein>
<feature type="compositionally biased region" description="Basic residues" evidence="1">
    <location>
        <begin position="85"/>
        <end position="99"/>
    </location>
</feature>
<feature type="compositionally biased region" description="Basic and acidic residues" evidence="1">
    <location>
        <begin position="100"/>
        <end position="112"/>
    </location>
</feature>
<feature type="non-terminal residue" evidence="2">
    <location>
        <position position="342"/>
    </location>
</feature>